<protein>
    <recommendedName>
        <fullName evidence="4">TonB-dependent receptor</fullName>
    </recommendedName>
</protein>
<organism evidence="2 3">
    <name type="scientific">Thermonema lapsum</name>
    <dbReference type="NCBI Taxonomy" id="28195"/>
    <lineage>
        <taxon>Bacteria</taxon>
        <taxon>Pseudomonadati</taxon>
        <taxon>Bacteroidota</taxon>
        <taxon>Cytophagia</taxon>
        <taxon>Cytophagales</taxon>
        <taxon>Thermonemataceae</taxon>
        <taxon>Thermonema</taxon>
    </lineage>
</organism>
<feature type="chain" id="PRO_5032800515" description="TonB-dependent receptor" evidence="1">
    <location>
        <begin position="21"/>
        <end position="920"/>
    </location>
</feature>
<comment type="caution">
    <text evidence="2">The sequence shown here is derived from an EMBL/GenBank/DDBJ whole genome shotgun (WGS) entry which is preliminary data.</text>
</comment>
<keyword evidence="3" id="KW-1185">Reference proteome</keyword>
<accession>A0A846MQP6</accession>
<dbReference type="EMBL" id="JAASRN010000002">
    <property type="protein sequence ID" value="NIK73886.1"/>
    <property type="molecule type" value="Genomic_DNA"/>
</dbReference>
<keyword evidence="1" id="KW-0732">Signal</keyword>
<sequence length="920" mass="106694">MKGSICLSALFCFYALVGQAQQLVLEGWVRDSLQRPVASAFVSLVDSSLQLHAQQVTDEKGYFRMAGNYPLPAILIIEALGFQEKRLNIDKQETSLLRLGNIVLQPFEMNIEQVVIKGQRYEIKENGDSTIYKADDFLQGNERNVEDALKRLPGVEVNKDGVIYFRGKRVSKVMLEDDDLTGSNYSLLTRNLSADLLEEFHFVDHYEDNPALRGLKKSNELILNLKVKKNRFSKFIGSVSLASGAELSGESGTWYRELSSSLLYLWAKGQSPEEVKEKQRVNKLVSLNKHNNTGDDLMGRYSFDPFGGNPFHFGDVRNGYLNDFYLQLPGAMQQQRSLFNNGLKSLNTLIFRPMEQWKTTATVLYYEDRVRQAYSENYRYETGGVAFTRAYERAEQLQEWMGGLRLRQFIELSQSANVELNNVWQYDNRPFSQNNRTFIDAVLSDRLLQAQRRYYFAQDHEIKFIKRWSGQHAWVVSAYYHADSLREALNADMLTDRYSAFFSLNFPANGLQQEVNSYFERWGAHLQGVYRLSPRSYWEYALHYAGRQERLQGSTIVGGNNNEQFVPEGFGSPQRLKVQEGGVSLQHHYALTKPLLWVSNLHLSYADVTRRQADAAENPSYWLVNATTGLTYEKKEKETASTWSLTYNYSTRLPDLRTVHNMLFFQNFDRINTGADSLVVLQSHNVQLGFRLNHSFASSLQWEVYYTHNVPATSIRFRLAPLLDYTQSFWVGNISTLGQSVAWDFPLFFIYSKIQLRLDASRTSSLNEGIGVGERRFVVNTWQPVAKIESRFFGWFNYTLSVAMIQNLTSVEEATNRLSFENRYFDTRLNFSLRFWEQRLQWSIKNQLLYLPAQRQTYHFLDTELSVDWHHKRRFPIFIRAYNLTNQQLFQINNSNDVSNSTQNFALLPRYVLLGCRLSW</sequence>
<evidence type="ECO:0000256" key="1">
    <source>
        <dbReference type="SAM" id="SignalP"/>
    </source>
</evidence>
<name>A0A846MQP6_9BACT</name>
<evidence type="ECO:0000313" key="3">
    <source>
        <dbReference type="Proteomes" id="UP000537126"/>
    </source>
</evidence>
<dbReference type="SUPFAM" id="SSF49464">
    <property type="entry name" value="Carboxypeptidase regulatory domain-like"/>
    <property type="match status" value="1"/>
</dbReference>
<dbReference type="RefSeq" id="WP_166919146.1">
    <property type="nucleotide sequence ID" value="NZ_JAASRN010000002.1"/>
</dbReference>
<dbReference type="Proteomes" id="UP000537126">
    <property type="component" value="Unassembled WGS sequence"/>
</dbReference>
<dbReference type="SUPFAM" id="SSF56935">
    <property type="entry name" value="Porins"/>
    <property type="match status" value="1"/>
</dbReference>
<gene>
    <name evidence="2" type="ORF">FHS56_001399</name>
</gene>
<feature type="signal peptide" evidence="1">
    <location>
        <begin position="1"/>
        <end position="20"/>
    </location>
</feature>
<reference evidence="2 3" key="1">
    <citation type="submission" date="2020-03" db="EMBL/GenBank/DDBJ databases">
        <title>Genomic Encyclopedia of Type Strains, Phase IV (KMG-IV): sequencing the most valuable type-strain genomes for metagenomic binning, comparative biology and taxonomic classification.</title>
        <authorList>
            <person name="Goeker M."/>
        </authorList>
    </citation>
    <scope>NUCLEOTIDE SEQUENCE [LARGE SCALE GENOMIC DNA]</scope>
    <source>
        <strain evidence="2 3">DSM 5718</strain>
    </source>
</reference>
<dbReference type="InterPro" id="IPR008969">
    <property type="entry name" value="CarboxyPept-like_regulatory"/>
</dbReference>
<proteinExistence type="predicted"/>
<evidence type="ECO:0000313" key="2">
    <source>
        <dbReference type="EMBL" id="NIK73886.1"/>
    </source>
</evidence>
<evidence type="ECO:0008006" key="4">
    <source>
        <dbReference type="Google" id="ProtNLM"/>
    </source>
</evidence>
<dbReference type="AlphaFoldDB" id="A0A846MQP6"/>